<evidence type="ECO:0000313" key="2">
    <source>
        <dbReference type="Proteomes" id="UP000317176"/>
    </source>
</evidence>
<evidence type="ECO:0000313" key="1">
    <source>
        <dbReference type="EMBL" id="TWI08816.1"/>
    </source>
</evidence>
<keyword evidence="2" id="KW-1185">Reference proteome</keyword>
<comment type="caution">
    <text evidence="1">The sequence shown here is derived from an EMBL/GenBank/DDBJ whole genome shotgun (WGS) entry which is preliminary data.</text>
</comment>
<name>A0A562LMK5_9BRAD</name>
<organism evidence="1 2">
    <name type="scientific">Bradyrhizobium daqingense</name>
    <dbReference type="NCBI Taxonomy" id="993502"/>
    <lineage>
        <taxon>Bacteria</taxon>
        <taxon>Pseudomonadati</taxon>
        <taxon>Pseudomonadota</taxon>
        <taxon>Alphaproteobacteria</taxon>
        <taxon>Hyphomicrobiales</taxon>
        <taxon>Nitrobacteraceae</taxon>
        <taxon>Bradyrhizobium</taxon>
    </lineage>
</organism>
<dbReference type="EMBL" id="VLKL01000003">
    <property type="protein sequence ID" value="TWI08816.1"/>
    <property type="molecule type" value="Genomic_DNA"/>
</dbReference>
<protein>
    <submittedName>
        <fullName evidence="1">Uncharacterized protein</fullName>
    </submittedName>
</protein>
<proteinExistence type="predicted"/>
<sequence length="61" mass="6910">MPDRVTQAVREAQAILARHVEPGQRDCEKTINDLLTVLDDERLVQAMEEKDERQSHQAGPA</sequence>
<gene>
    <name evidence="1" type="ORF">IQ17_01639</name>
</gene>
<accession>A0A562LMK5</accession>
<reference evidence="1 2" key="1">
    <citation type="journal article" date="2015" name="Stand. Genomic Sci.">
        <title>Genomic Encyclopedia of Bacterial and Archaeal Type Strains, Phase III: the genomes of soil and plant-associated and newly described type strains.</title>
        <authorList>
            <person name="Whitman W.B."/>
            <person name="Woyke T."/>
            <person name="Klenk H.P."/>
            <person name="Zhou Y."/>
            <person name="Lilburn T.G."/>
            <person name="Beck B.J."/>
            <person name="De Vos P."/>
            <person name="Vandamme P."/>
            <person name="Eisen J.A."/>
            <person name="Garrity G."/>
            <person name="Hugenholtz P."/>
            <person name="Kyrpides N.C."/>
        </authorList>
    </citation>
    <scope>NUCLEOTIDE SEQUENCE [LARGE SCALE GENOMIC DNA]</scope>
    <source>
        <strain evidence="1 2">CGMCC 1.10947</strain>
    </source>
</reference>
<dbReference type="AlphaFoldDB" id="A0A562LMK5"/>
<dbReference type="Proteomes" id="UP000317176">
    <property type="component" value="Unassembled WGS sequence"/>
</dbReference>